<evidence type="ECO:0000256" key="6">
    <source>
        <dbReference type="ARBA" id="ARBA00022741"/>
    </source>
</evidence>
<proteinExistence type="predicted"/>
<dbReference type="SMART" id="SM00388">
    <property type="entry name" value="HisKA"/>
    <property type="match status" value="1"/>
</dbReference>
<dbReference type="InterPro" id="IPR003660">
    <property type="entry name" value="HAMP_dom"/>
</dbReference>
<evidence type="ECO:0000259" key="13">
    <source>
        <dbReference type="PROSITE" id="PS50885"/>
    </source>
</evidence>
<dbReference type="InterPro" id="IPR005467">
    <property type="entry name" value="His_kinase_dom"/>
</dbReference>
<dbReference type="CDD" id="cd00082">
    <property type="entry name" value="HisKA"/>
    <property type="match status" value="1"/>
</dbReference>
<feature type="domain" description="HAMP" evidence="13">
    <location>
        <begin position="198"/>
        <end position="259"/>
    </location>
</feature>
<dbReference type="GO" id="GO:0030295">
    <property type="term" value="F:protein kinase activator activity"/>
    <property type="evidence" value="ECO:0007669"/>
    <property type="project" value="TreeGrafter"/>
</dbReference>
<dbReference type="SMART" id="SM00387">
    <property type="entry name" value="HATPase_c"/>
    <property type="match status" value="1"/>
</dbReference>
<gene>
    <name evidence="14" type="ORF">IFJ97_04555</name>
</gene>
<evidence type="ECO:0000256" key="7">
    <source>
        <dbReference type="ARBA" id="ARBA00022777"/>
    </source>
</evidence>
<dbReference type="InterPro" id="IPR036097">
    <property type="entry name" value="HisK_dim/P_sf"/>
</dbReference>
<evidence type="ECO:0000256" key="9">
    <source>
        <dbReference type="ARBA" id="ARBA00023012"/>
    </source>
</evidence>
<evidence type="ECO:0000256" key="10">
    <source>
        <dbReference type="ARBA" id="ARBA00023136"/>
    </source>
</evidence>
<keyword evidence="6" id="KW-0547">Nucleotide-binding</keyword>
<dbReference type="SUPFAM" id="SSF47384">
    <property type="entry name" value="Homodimeric domain of signal transducing histidine kinase"/>
    <property type="match status" value="1"/>
</dbReference>
<dbReference type="EMBL" id="JACXWA010000072">
    <property type="protein sequence ID" value="MBD3870611.1"/>
    <property type="molecule type" value="Genomic_DNA"/>
</dbReference>
<evidence type="ECO:0000256" key="1">
    <source>
        <dbReference type="ARBA" id="ARBA00000085"/>
    </source>
</evidence>
<comment type="catalytic activity">
    <reaction evidence="1">
        <text>ATP + protein L-histidine = ADP + protein N-phospho-L-histidine.</text>
        <dbReference type="EC" id="2.7.13.3"/>
    </reaction>
</comment>
<dbReference type="EC" id="2.7.13.3" evidence="3"/>
<dbReference type="InterPro" id="IPR003661">
    <property type="entry name" value="HisK_dim/P_dom"/>
</dbReference>
<dbReference type="GO" id="GO:0000156">
    <property type="term" value="F:phosphorelay response regulator activity"/>
    <property type="evidence" value="ECO:0007669"/>
    <property type="project" value="TreeGrafter"/>
</dbReference>
<dbReference type="Gene3D" id="1.10.287.130">
    <property type="match status" value="1"/>
</dbReference>
<keyword evidence="9" id="KW-0902">Two-component regulatory system</keyword>
<dbReference type="GO" id="GO:0007234">
    <property type="term" value="P:osmosensory signaling via phosphorelay pathway"/>
    <property type="evidence" value="ECO:0007669"/>
    <property type="project" value="TreeGrafter"/>
</dbReference>
<dbReference type="PRINTS" id="PR00344">
    <property type="entry name" value="BCTRLSENSOR"/>
</dbReference>
<dbReference type="PANTHER" id="PTHR42878">
    <property type="entry name" value="TWO-COMPONENT HISTIDINE KINASE"/>
    <property type="match status" value="1"/>
</dbReference>
<dbReference type="Pfam" id="PF02518">
    <property type="entry name" value="HATPase_c"/>
    <property type="match status" value="1"/>
</dbReference>
<evidence type="ECO:0000256" key="3">
    <source>
        <dbReference type="ARBA" id="ARBA00012438"/>
    </source>
</evidence>
<dbReference type="InterPro" id="IPR003594">
    <property type="entry name" value="HATPase_dom"/>
</dbReference>
<keyword evidence="4" id="KW-0597">Phosphoprotein</keyword>
<dbReference type="CDD" id="cd00075">
    <property type="entry name" value="HATPase"/>
    <property type="match status" value="1"/>
</dbReference>
<evidence type="ECO:0000313" key="15">
    <source>
        <dbReference type="Proteomes" id="UP000598633"/>
    </source>
</evidence>
<accession>A0A8J6Y0M1</accession>
<keyword evidence="10 11" id="KW-0472">Membrane</keyword>
<keyword evidence="11" id="KW-0812">Transmembrane</keyword>
<dbReference type="AlphaFoldDB" id="A0A8J6Y0M1"/>
<evidence type="ECO:0000259" key="12">
    <source>
        <dbReference type="PROSITE" id="PS50109"/>
    </source>
</evidence>
<dbReference type="PANTHER" id="PTHR42878:SF7">
    <property type="entry name" value="SENSOR HISTIDINE KINASE GLRK"/>
    <property type="match status" value="1"/>
</dbReference>
<dbReference type="InterPro" id="IPR050351">
    <property type="entry name" value="BphY/WalK/GraS-like"/>
</dbReference>
<protein>
    <recommendedName>
        <fullName evidence="3">histidine kinase</fullName>
        <ecNumber evidence="3">2.7.13.3</ecNumber>
    </recommendedName>
</protein>
<comment type="subcellular location">
    <subcellularLocation>
        <location evidence="2">Membrane</location>
    </subcellularLocation>
</comment>
<name>A0A8J6Y0M1_9BACT</name>
<dbReference type="Pfam" id="PF00512">
    <property type="entry name" value="HisKA"/>
    <property type="match status" value="1"/>
</dbReference>
<dbReference type="GO" id="GO:0000155">
    <property type="term" value="F:phosphorelay sensor kinase activity"/>
    <property type="evidence" value="ECO:0007669"/>
    <property type="project" value="InterPro"/>
</dbReference>
<keyword evidence="8" id="KW-0067">ATP-binding</keyword>
<keyword evidence="7 14" id="KW-0418">Kinase</keyword>
<dbReference type="PROSITE" id="PS50885">
    <property type="entry name" value="HAMP"/>
    <property type="match status" value="1"/>
</dbReference>
<dbReference type="FunFam" id="1.10.287.130:FF:000001">
    <property type="entry name" value="Two-component sensor histidine kinase"/>
    <property type="match status" value="1"/>
</dbReference>
<sequence>MRSLFRKLSAALFGLFLVVGGLTLAVTLVTSYLYQREVQQRIHRDLAAHIVNEELLIVDGEIAQEALEHVFHMMMVINPTIELYLLDPSGRVLAYSAPPGKVKLARVALDPVREYVGGEPRLPILGDDPRHPDSRNIFSAAPILRDGQHEGYLYIVLASEHFVSVAEMLRGSYILRTGAVAVVGITLVALLGALLLSRRLTSRLTRLTRDMTVFRRETLGPDAEETTTDIRRLPLKHDEVDELRVTFDHMATRIEEQIVKLEDQDRLRREMVANVSHDLRTPLTHLHGYIETLILKEGSLEPRQRLDYLEIALQHAKRLGRLISDLFELAKLDAMNEPLERERMSVGELVQDIAQKYRLPAEDCGVSLSAELAEELLWISADVGLIERALENVLDNALRYTPEGGRIDIRLEPLGDWLRIEVRDTGPGIDASELPLLFDRFHRVQRSEAKDEKRGAGLGLAIAKRAVELHGGNIYCESTVGEGTTFRFELPADTPVLNPPPLPA</sequence>
<reference evidence="14 15" key="1">
    <citation type="submission" date="2020-08" db="EMBL/GenBank/DDBJ databases">
        <title>Acidobacteriota in marine sediments use diverse sulfur dissimilation pathways.</title>
        <authorList>
            <person name="Wasmund K."/>
        </authorList>
    </citation>
    <scope>NUCLEOTIDE SEQUENCE [LARGE SCALE GENOMIC DNA]</scope>
    <source>
        <strain evidence="14">MAG AM3-A</strain>
    </source>
</reference>
<dbReference type="GO" id="GO:0016020">
    <property type="term" value="C:membrane"/>
    <property type="evidence" value="ECO:0007669"/>
    <property type="project" value="UniProtKB-SubCell"/>
</dbReference>
<dbReference type="Gene3D" id="3.30.565.10">
    <property type="entry name" value="Histidine kinase-like ATPase, C-terminal domain"/>
    <property type="match status" value="1"/>
</dbReference>
<evidence type="ECO:0000256" key="2">
    <source>
        <dbReference type="ARBA" id="ARBA00004370"/>
    </source>
</evidence>
<dbReference type="Proteomes" id="UP000598633">
    <property type="component" value="Unassembled WGS sequence"/>
</dbReference>
<dbReference type="FunFam" id="3.30.565.10:FF:000006">
    <property type="entry name" value="Sensor histidine kinase WalK"/>
    <property type="match status" value="1"/>
</dbReference>
<dbReference type="PROSITE" id="PS50109">
    <property type="entry name" value="HIS_KIN"/>
    <property type="match status" value="1"/>
</dbReference>
<dbReference type="SUPFAM" id="SSF55874">
    <property type="entry name" value="ATPase domain of HSP90 chaperone/DNA topoisomerase II/histidine kinase"/>
    <property type="match status" value="1"/>
</dbReference>
<evidence type="ECO:0000256" key="5">
    <source>
        <dbReference type="ARBA" id="ARBA00022679"/>
    </source>
</evidence>
<dbReference type="InterPro" id="IPR004358">
    <property type="entry name" value="Sig_transdc_His_kin-like_C"/>
</dbReference>
<feature type="transmembrane region" description="Helical" evidence="11">
    <location>
        <begin position="173"/>
        <end position="196"/>
    </location>
</feature>
<keyword evidence="11" id="KW-1133">Transmembrane helix</keyword>
<dbReference type="InterPro" id="IPR036890">
    <property type="entry name" value="HATPase_C_sf"/>
</dbReference>
<evidence type="ECO:0000256" key="11">
    <source>
        <dbReference type="SAM" id="Phobius"/>
    </source>
</evidence>
<comment type="caution">
    <text evidence="14">The sequence shown here is derived from an EMBL/GenBank/DDBJ whole genome shotgun (WGS) entry which is preliminary data.</text>
</comment>
<dbReference type="GO" id="GO:0005524">
    <property type="term" value="F:ATP binding"/>
    <property type="evidence" value="ECO:0007669"/>
    <property type="project" value="UniProtKB-KW"/>
</dbReference>
<evidence type="ECO:0000313" key="14">
    <source>
        <dbReference type="EMBL" id="MBD3870611.1"/>
    </source>
</evidence>
<organism evidence="14 15">
    <name type="scientific">Candidatus Sulfomarinibacter kjeldsenii</name>
    <dbReference type="NCBI Taxonomy" id="2885994"/>
    <lineage>
        <taxon>Bacteria</taxon>
        <taxon>Pseudomonadati</taxon>
        <taxon>Acidobacteriota</taxon>
        <taxon>Thermoanaerobaculia</taxon>
        <taxon>Thermoanaerobaculales</taxon>
        <taxon>Candidatus Sulfomarinibacteraceae</taxon>
        <taxon>Candidatus Sulfomarinibacter</taxon>
    </lineage>
</organism>
<dbReference type="Gene3D" id="6.10.340.10">
    <property type="match status" value="1"/>
</dbReference>
<evidence type="ECO:0000256" key="8">
    <source>
        <dbReference type="ARBA" id="ARBA00022840"/>
    </source>
</evidence>
<keyword evidence="5" id="KW-0808">Transferase</keyword>
<evidence type="ECO:0000256" key="4">
    <source>
        <dbReference type="ARBA" id="ARBA00022553"/>
    </source>
</evidence>
<feature type="domain" description="Histidine kinase" evidence="12">
    <location>
        <begin position="274"/>
        <end position="494"/>
    </location>
</feature>